<keyword evidence="5" id="KW-0804">Transcription</keyword>
<dbReference type="GeneID" id="24138770"/>
<protein>
    <recommendedName>
        <fullName evidence="8">RWP-RK domain-containing protein</fullName>
    </recommendedName>
</protein>
<evidence type="ECO:0000256" key="1">
    <source>
        <dbReference type="ARBA" id="ARBA00004049"/>
    </source>
</evidence>
<dbReference type="RefSeq" id="XP_012211935.1">
    <property type="nucleotide sequence ID" value="XM_012356545.1"/>
</dbReference>
<dbReference type="OrthoDB" id="6270329at2759"/>
<dbReference type="Pfam" id="PF02042">
    <property type="entry name" value="RWP-RK"/>
    <property type="match status" value="1"/>
</dbReference>
<keyword evidence="2" id="KW-0805">Transcription regulation</keyword>
<feature type="domain" description="RWP-RK" evidence="8">
    <location>
        <begin position="1"/>
        <end position="42"/>
    </location>
</feature>
<comment type="function">
    <text evidence="1">Putative transcription factor.</text>
</comment>
<evidence type="ECO:0000256" key="7">
    <source>
        <dbReference type="SAM" id="MobiDB-lite"/>
    </source>
</evidence>
<dbReference type="GO" id="GO:0003677">
    <property type="term" value="F:DNA binding"/>
    <property type="evidence" value="ECO:0007669"/>
    <property type="project" value="UniProtKB-KW"/>
</dbReference>
<name>A0A067BG36_SAPPC</name>
<evidence type="ECO:0000256" key="5">
    <source>
        <dbReference type="ARBA" id="ARBA00023163"/>
    </source>
</evidence>
<keyword evidence="3" id="KW-0175">Coiled coil</keyword>
<evidence type="ECO:0000313" key="9">
    <source>
        <dbReference type="EMBL" id="KDO17364.1"/>
    </source>
</evidence>
<dbReference type="PROSITE" id="PS51519">
    <property type="entry name" value="RWP_RK"/>
    <property type="match status" value="1"/>
</dbReference>
<dbReference type="AlphaFoldDB" id="A0A067BG36"/>
<feature type="region of interest" description="Disordered" evidence="7">
    <location>
        <begin position="56"/>
        <end position="98"/>
    </location>
</feature>
<keyword evidence="10" id="KW-1185">Reference proteome</keyword>
<evidence type="ECO:0000256" key="3">
    <source>
        <dbReference type="ARBA" id="ARBA00023054"/>
    </source>
</evidence>
<keyword evidence="4" id="KW-0238">DNA-binding</keyword>
<accession>A0A067BG36</accession>
<proteinExistence type="predicted"/>
<dbReference type="KEGG" id="spar:SPRG_17213"/>
<dbReference type="Proteomes" id="UP000030745">
    <property type="component" value="Unassembled WGS sequence"/>
</dbReference>
<evidence type="ECO:0000256" key="4">
    <source>
        <dbReference type="ARBA" id="ARBA00023125"/>
    </source>
</evidence>
<dbReference type="PANTHER" id="PTHR46373:SF2">
    <property type="entry name" value="RWP-RK DOMAIN-CONTAINING PROTEIN"/>
    <property type="match status" value="1"/>
</dbReference>
<keyword evidence="6" id="KW-0539">Nucleus</keyword>
<evidence type="ECO:0000313" key="10">
    <source>
        <dbReference type="Proteomes" id="UP000030745"/>
    </source>
</evidence>
<sequence>MKKICRKNGLSRWPHRRIRSLVNRITSLQAVGDTLVEKVEKARFVAHIASLRRELSDVIHNPNGKSRKAQEYERRKDSNPGDSMSDDTTLSDDGSKHGEMDLSCFEVLREEKARGSISSLLCD</sequence>
<dbReference type="STRING" id="695850.A0A067BG36"/>
<dbReference type="VEuPathDB" id="FungiDB:SPRG_17213"/>
<dbReference type="EMBL" id="KK583687">
    <property type="protein sequence ID" value="KDO17364.1"/>
    <property type="molecule type" value="Genomic_DNA"/>
</dbReference>
<organism evidence="9 10">
    <name type="scientific">Saprolegnia parasitica (strain CBS 223.65)</name>
    <dbReference type="NCBI Taxonomy" id="695850"/>
    <lineage>
        <taxon>Eukaryota</taxon>
        <taxon>Sar</taxon>
        <taxon>Stramenopiles</taxon>
        <taxon>Oomycota</taxon>
        <taxon>Saprolegniomycetes</taxon>
        <taxon>Saprolegniales</taxon>
        <taxon>Saprolegniaceae</taxon>
        <taxon>Saprolegnia</taxon>
    </lineage>
</organism>
<gene>
    <name evidence="9" type="ORF">SPRG_17213</name>
</gene>
<reference evidence="9 10" key="1">
    <citation type="journal article" date="2013" name="PLoS Genet.">
        <title>Distinctive expansion of potential virulence genes in the genome of the oomycete fish pathogen Saprolegnia parasitica.</title>
        <authorList>
            <person name="Jiang R.H."/>
            <person name="de Bruijn I."/>
            <person name="Haas B.J."/>
            <person name="Belmonte R."/>
            <person name="Lobach L."/>
            <person name="Christie J."/>
            <person name="van den Ackerveken G."/>
            <person name="Bottin A."/>
            <person name="Bulone V."/>
            <person name="Diaz-Moreno S.M."/>
            <person name="Dumas B."/>
            <person name="Fan L."/>
            <person name="Gaulin E."/>
            <person name="Govers F."/>
            <person name="Grenville-Briggs L.J."/>
            <person name="Horner N.R."/>
            <person name="Levin J.Z."/>
            <person name="Mammella M."/>
            <person name="Meijer H.J."/>
            <person name="Morris P."/>
            <person name="Nusbaum C."/>
            <person name="Oome S."/>
            <person name="Phillips A.J."/>
            <person name="van Rooyen D."/>
            <person name="Rzeszutek E."/>
            <person name="Saraiva M."/>
            <person name="Secombes C.J."/>
            <person name="Seidl M.F."/>
            <person name="Snel B."/>
            <person name="Stassen J.H."/>
            <person name="Sykes S."/>
            <person name="Tripathy S."/>
            <person name="van den Berg H."/>
            <person name="Vega-Arreguin J.C."/>
            <person name="Wawra S."/>
            <person name="Young S.K."/>
            <person name="Zeng Q."/>
            <person name="Dieguez-Uribeondo J."/>
            <person name="Russ C."/>
            <person name="Tyler B.M."/>
            <person name="van West P."/>
        </authorList>
    </citation>
    <scope>NUCLEOTIDE SEQUENCE [LARGE SCALE GENOMIC DNA]</scope>
    <source>
        <strain evidence="9 10">CBS 223.65</strain>
    </source>
</reference>
<evidence type="ECO:0000256" key="6">
    <source>
        <dbReference type="ARBA" id="ARBA00023242"/>
    </source>
</evidence>
<evidence type="ECO:0000256" key="2">
    <source>
        <dbReference type="ARBA" id="ARBA00023015"/>
    </source>
</evidence>
<dbReference type="InterPro" id="IPR003035">
    <property type="entry name" value="RWP-RK_dom"/>
</dbReference>
<dbReference type="PANTHER" id="PTHR46373">
    <property type="entry name" value="PROTEIN RKD4"/>
    <property type="match status" value="1"/>
</dbReference>
<evidence type="ECO:0000259" key="8">
    <source>
        <dbReference type="PROSITE" id="PS51519"/>
    </source>
</evidence>
<feature type="compositionally biased region" description="Basic and acidic residues" evidence="7">
    <location>
        <begin position="68"/>
        <end position="79"/>
    </location>
</feature>
<feature type="compositionally biased region" description="Low complexity" evidence="7">
    <location>
        <begin position="81"/>
        <end position="92"/>
    </location>
</feature>
<dbReference type="GO" id="GO:0003700">
    <property type="term" value="F:DNA-binding transcription factor activity"/>
    <property type="evidence" value="ECO:0007669"/>
    <property type="project" value="InterPro"/>
</dbReference>
<dbReference type="InterPro" id="IPR044607">
    <property type="entry name" value="RKD-like"/>
</dbReference>